<dbReference type="Proteomes" id="UP000297716">
    <property type="component" value="Unassembled WGS sequence"/>
</dbReference>
<dbReference type="EMBL" id="SKBN01000012">
    <property type="protein sequence ID" value="TGJ87580.1"/>
    <property type="molecule type" value="Genomic_DNA"/>
</dbReference>
<evidence type="ECO:0000313" key="1">
    <source>
        <dbReference type="EMBL" id="TGJ87580.1"/>
    </source>
</evidence>
<comment type="caution">
    <text evidence="1">The sequence shown here is derived from an EMBL/GenBank/DDBJ whole genome shotgun (WGS) entry which is preliminary data.</text>
</comment>
<keyword evidence="2" id="KW-1185">Reference proteome</keyword>
<name>A0A4Z0Z791_9PEZI</name>
<gene>
    <name evidence="1" type="ORF">E0Z10_g1235</name>
</gene>
<evidence type="ECO:0000313" key="2">
    <source>
        <dbReference type="Proteomes" id="UP000297716"/>
    </source>
</evidence>
<sequence>MLNYKGYHMAEVVSGGLPQIALFEEALRCKYLGAGKPYGKVEFDKWLADYYGMYLAKNKNLFRTYLSIILCREAFPLSEIRKFDSFIEGFCSLHVTFETVTYHGKTCKSEEGNELSKRDTLELAEKAKTIAPQDRLLVARLEDGFGWE</sequence>
<dbReference type="OrthoDB" id="408152at2759"/>
<accession>A0A4Z0Z791</accession>
<protein>
    <submittedName>
        <fullName evidence="1">Uncharacterized protein</fullName>
    </submittedName>
</protein>
<proteinExistence type="predicted"/>
<dbReference type="AlphaFoldDB" id="A0A4Z0Z791"/>
<organism evidence="1 2">
    <name type="scientific">Xylaria hypoxylon</name>
    <dbReference type="NCBI Taxonomy" id="37992"/>
    <lineage>
        <taxon>Eukaryota</taxon>
        <taxon>Fungi</taxon>
        <taxon>Dikarya</taxon>
        <taxon>Ascomycota</taxon>
        <taxon>Pezizomycotina</taxon>
        <taxon>Sordariomycetes</taxon>
        <taxon>Xylariomycetidae</taxon>
        <taxon>Xylariales</taxon>
        <taxon>Xylariaceae</taxon>
        <taxon>Xylaria</taxon>
    </lineage>
</organism>
<reference evidence="1 2" key="1">
    <citation type="submission" date="2019-03" db="EMBL/GenBank/DDBJ databases">
        <title>Draft genome sequence of Xylaria hypoxylon DSM 108379, a ubiquitous saprotrophic-parasitic fungi on hardwood.</title>
        <authorList>
            <person name="Buettner E."/>
            <person name="Leonhardt S."/>
            <person name="Gebauer A.M."/>
            <person name="Liers C."/>
            <person name="Hofrichter M."/>
            <person name="Kellner H."/>
        </authorList>
    </citation>
    <scope>NUCLEOTIDE SEQUENCE [LARGE SCALE GENOMIC DNA]</scope>
    <source>
        <strain evidence="1 2">DSM 108379</strain>
    </source>
</reference>
<dbReference type="STRING" id="37992.A0A4Z0Z791"/>